<evidence type="ECO:0000256" key="9">
    <source>
        <dbReference type="PROSITE-ProRule" id="PRU00175"/>
    </source>
</evidence>
<evidence type="ECO:0000313" key="13">
    <source>
        <dbReference type="Proteomes" id="UP000308652"/>
    </source>
</evidence>
<evidence type="ECO:0000256" key="7">
    <source>
        <dbReference type="ARBA" id="ARBA00022786"/>
    </source>
</evidence>
<evidence type="ECO:0000313" key="12">
    <source>
        <dbReference type="EMBL" id="TFK33089.1"/>
    </source>
</evidence>
<dbReference type="InterPro" id="IPR001841">
    <property type="entry name" value="Znf_RING"/>
</dbReference>
<dbReference type="EC" id="2.3.2.31" evidence="2"/>
<dbReference type="OrthoDB" id="9977870at2759"/>
<dbReference type="EMBL" id="ML213655">
    <property type="protein sequence ID" value="TFK33089.1"/>
    <property type="molecule type" value="Genomic_DNA"/>
</dbReference>
<dbReference type="SMART" id="SM00647">
    <property type="entry name" value="IBR"/>
    <property type="match status" value="2"/>
</dbReference>
<dbReference type="InterPro" id="IPR002867">
    <property type="entry name" value="IBR_dom"/>
</dbReference>
<proteinExistence type="predicted"/>
<keyword evidence="6 9" id="KW-0863">Zinc-finger</keyword>
<dbReference type="GO" id="GO:0016567">
    <property type="term" value="P:protein ubiquitination"/>
    <property type="evidence" value="ECO:0007669"/>
    <property type="project" value="InterPro"/>
</dbReference>
<keyword evidence="7" id="KW-0833">Ubl conjugation pathway</keyword>
<evidence type="ECO:0000259" key="11">
    <source>
        <dbReference type="PROSITE" id="PS51873"/>
    </source>
</evidence>
<gene>
    <name evidence="12" type="ORF">BDQ12DRAFT_448731</name>
</gene>
<dbReference type="GO" id="GO:0061630">
    <property type="term" value="F:ubiquitin protein ligase activity"/>
    <property type="evidence" value="ECO:0007669"/>
    <property type="project" value="UniProtKB-EC"/>
</dbReference>
<evidence type="ECO:0000256" key="1">
    <source>
        <dbReference type="ARBA" id="ARBA00001798"/>
    </source>
</evidence>
<keyword evidence="5" id="KW-0677">Repeat</keyword>
<dbReference type="Gene3D" id="1.20.120.1750">
    <property type="match status" value="1"/>
</dbReference>
<dbReference type="InterPro" id="IPR013083">
    <property type="entry name" value="Znf_RING/FYVE/PHD"/>
</dbReference>
<dbReference type="PROSITE" id="PS51873">
    <property type="entry name" value="TRIAD"/>
    <property type="match status" value="1"/>
</dbReference>
<feature type="domain" description="RING-type" evidence="10">
    <location>
        <begin position="148"/>
        <end position="192"/>
    </location>
</feature>
<comment type="catalytic activity">
    <reaction evidence="1">
        <text>[E2 ubiquitin-conjugating enzyme]-S-ubiquitinyl-L-cysteine + [acceptor protein]-L-lysine = [E2 ubiquitin-conjugating enzyme]-L-cysteine + [acceptor protein]-N(6)-ubiquitinyl-L-lysine.</text>
        <dbReference type="EC" id="2.3.2.31"/>
    </reaction>
</comment>
<dbReference type="SUPFAM" id="SSF57850">
    <property type="entry name" value="RING/U-box"/>
    <property type="match status" value="3"/>
</dbReference>
<reference evidence="12 13" key="1">
    <citation type="journal article" date="2019" name="Nat. Ecol. Evol.">
        <title>Megaphylogeny resolves global patterns of mushroom evolution.</title>
        <authorList>
            <person name="Varga T."/>
            <person name="Krizsan K."/>
            <person name="Foldi C."/>
            <person name="Dima B."/>
            <person name="Sanchez-Garcia M."/>
            <person name="Sanchez-Ramirez S."/>
            <person name="Szollosi G.J."/>
            <person name="Szarkandi J.G."/>
            <person name="Papp V."/>
            <person name="Albert L."/>
            <person name="Andreopoulos W."/>
            <person name="Angelini C."/>
            <person name="Antonin V."/>
            <person name="Barry K.W."/>
            <person name="Bougher N.L."/>
            <person name="Buchanan P."/>
            <person name="Buyck B."/>
            <person name="Bense V."/>
            <person name="Catcheside P."/>
            <person name="Chovatia M."/>
            <person name="Cooper J."/>
            <person name="Damon W."/>
            <person name="Desjardin D."/>
            <person name="Finy P."/>
            <person name="Geml J."/>
            <person name="Haridas S."/>
            <person name="Hughes K."/>
            <person name="Justo A."/>
            <person name="Karasinski D."/>
            <person name="Kautmanova I."/>
            <person name="Kiss B."/>
            <person name="Kocsube S."/>
            <person name="Kotiranta H."/>
            <person name="LaButti K.M."/>
            <person name="Lechner B.E."/>
            <person name="Liimatainen K."/>
            <person name="Lipzen A."/>
            <person name="Lukacs Z."/>
            <person name="Mihaltcheva S."/>
            <person name="Morgado L.N."/>
            <person name="Niskanen T."/>
            <person name="Noordeloos M.E."/>
            <person name="Ohm R.A."/>
            <person name="Ortiz-Santana B."/>
            <person name="Ovrebo C."/>
            <person name="Racz N."/>
            <person name="Riley R."/>
            <person name="Savchenko A."/>
            <person name="Shiryaev A."/>
            <person name="Soop K."/>
            <person name="Spirin V."/>
            <person name="Szebenyi C."/>
            <person name="Tomsovsky M."/>
            <person name="Tulloss R.E."/>
            <person name="Uehling J."/>
            <person name="Grigoriev I.V."/>
            <person name="Vagvolgyi C."/>
            <person name="Papp T."/>
            <person name="Martin F.M."/>
            <person name="Miettinen O."/>
            <person name="Hibbett D.S."/>
            <person name="Nagy L.G."/>
        </authorList>
    </citation>
    <scope>NUCLEOTIDE SEQUENCE [LARGE SCALE GENOMIC DNA]</scope>
    <source>
        <strain evidence="12 13">CBS 166.37</strain>
    </source>
</reference>
<evidence type="ECO:0000256" key="6">
    <source>
        <dbReference type="ARBA" id="ARBA00022771"/>
    </source>
</evidence>
<accession>A0A5C3LJ12</accession>
<evidence type="ECO:0000256" key="8">
    <source>
        <dbReference type="ARBA" id="ARBA00022833"/>
    </source>
</evidence>
<evidence type="ECO:0000256" key="5">
    <source>
        <dbReference type="ARBA" id="ARBA00022737"/>
    </source>
</evidence>
<organism evidence="12 13">
    <name type="scientific">Crucibulum laeve</name>
    <dbReference type="NCBI Taxonomy" id="68775"/>
    <lineage>
        <taxon>Eukaryota</taxon>
        <taxon>Fungi</taxon>
        <taxon>Dikarya</taxon>
        <taxon>Basidiomycota</taxon>
        <taxon>Agaricomycotina</taxon>
        <taxon>Agaricomycetes</taxon>
        <taxon>Agaricomycetidae</taxon>
        <taxon>Agaricales</taxon>
        <taxon>Agaricineae</taxon>
        <taxon>Nidulariaceae</taxon>
        <taxon>Crucibulum</taxon>
    </lineage>
</organism>
<name>A0A5C3LJ12_9AGAR</name>
<keyword evidence="8" id="KW-0862">Zinc</keyword>
<evidence type="ECO:0000256" key="2">
    <source>
        <dbReference type="ARBA" id="ARBA00012251"/>
    </source>
</evidence>
<dbReference type="InterPro" id="IPR044066">
    <property type="entry name" value="TRIAD_supradom"/>
</dbReference>
<dbReference type="PROSITE" id="PS00518">
    <property type="entry name" value="ZF_RING_1"/>
    <property type="match status" value="1"/>
</dbReference>
<keyword evidence="4" id="KW-0479">Metal-binding</keyword>
<sequence>MSLVTQLGLANIDVFNDSLEEVTLNSARMTDEEFALELQEEAFQVALMAADDTRLVTLLANGVEYEGALFHKPVMHDPVKLVAEPSNYVNFRDLNESENDSEEFFGPDIYNDKDVGFECFDRFDSGLSDTLLLTNDNIYEPIMPRIQCTVCTDLFEEIDCVKAPCTHDFCIACVITMVDNSLQDDEQFPPKCCQQNIPLDLMNPFLDAQTRSLFGTKSLELTIPAAHRVYCAANTCSTFLGSAQDNIDDMICYRCEAFTCSSCKQPAHVGEKCGEDGGTRSVREFAKQEGWQTCPNCNAVVEKTYGCHHMGCRCGTQFCYVCGGPWGKCSCT</sequence>
<dbReference type="AlphaFoldDB" id="A0A5C3LJ12"/>
<dbReference type="PANTHER" id="PTHR11685">
    <property type="entry name" value="RBR FAMILY RING FINGER AND IBR DOMAIN-CONTAINING"/>
    <property type="match status" value="1"/>
</dbReference>
<dbReference type="InterPro" id="IPR031127">
    <property type="entry name" value="E3_UB_ligase_RBR"/>
</dbReference>
<dbReference type="GO" id="GO:0008270">
    <property type="term" value="F:zinc ion binding"/>
    <property type="evidence" value="ECO:0007669"/>
    <property type="project" value="UniProtKB-KW"/>
</dbReference>
<keyword evidence="13" id="KW-1185">Reference proteome</keyword>
<dbReference type="CDD" id="cd20335">
    <property type="entry name" value="BRcat_RBR"/>
    <property type="match status" value="1"/>
</dbReference>
<evidence type="ECO:0000256" key="3">
    <source>
        <dbReference type="ARBA" id="ARBA00022679"/>
    </source>
</evidence>
<dbReference type="Proteomes" id="UP000308652">
    <property type="component" value="Unassembled WGS sequence"/>
</dbReference>
<dbReference type="PROSITE" id="PS50089">
    <property type="entry name" value="ZF_RING_2"/>
    <property type="match status" value="1"/>
</dbReference>
<protein>
    <recommendedName>
        <fullName evidence="2">RBR-type E3 ubiquitin transferase</fullName>
        <ecNumber evidence="2">2.3.2.31</ecNumber>
    </recommendedName>
</protein>
<dbReference type="STRING" id="68775.A0A5C3LJ12"/>
<dbReference type="Pfam" id="PF01485">
    <property type="entry name" value="IBR"/>
    <property type="match status" value="2"/>
</dbReference>
<dbReference type="CDD" id="cd22584">
    <property type="entry name" value="Rcat_RBR_unk"/>
    <property type="match status" value="1"/>
</dbReference>
<keyword evidence="3" id="KW-0808">Transferase</keyword>
<evidence type="ECO:0000256" key="4">
    <source>
        <dbReference type="ARBA" id="ARBA00022723"/>
    </source>
</evidence>
<evidence type="ECO:0000259" key="10">
    <source>
        <dbReference type="PROSITE" id="PS50089"/>
    </source>
</evidence>
<dbReference type="Gene3D" id="3.30.40.10">
    <property type="entry name" value="Zinc/RING finger domain, C3HC4 (zinc finger)"/>
    <property type="match status" value="1"/>
</dbReference>
<feature type="domain" description="RING-type" evidence="11">
    <location>
        <begin position="144"/>
        <end position="332"/>
    </location>
</feature>
<dbReference type="InterPro" id="IPR017907">
    <property type="entry name" value="Znf_RING_CS"/>
</dbReference>